<evidence type="ECO:0000313" key="2">
    <source>
        <dbReference type="Proteomes" id="UP001500253"/>
    </source>
</evidence>
<sequence length="62" mass="6415">MRAVRLAPGWGRTFVSEGGALLQRGVVESERVGGALPTPSGVPGIRIDGCFPHTSTSNTNHG</sequence>
<organism evidence="1 2">
    <name type="scientific">Streptomyces cuspidosporus</name>
    <dbReference type="NCBI Taxonomy" id="66882"/>
    <lineage>
        <taxon>Bacteria</taxon>
        <taxon>Bacillati</taxon>
        <taxon>Actinomycetota</taxon>
        <taxon>Actinomycetes</taxon>
        <taxon>Kitasatosporales</taxon>
        <taxon>Streptomycetaceae</taxon>
        <taxon>Streptomyces</taxon>
    </lineage>
</organism>
<reference evidence="1 2" key="1">
    <citation type="journal article" date="2019" name="Int. J. Syst. Evol. Microbiol.">
        <title>The Global Catalogue of Microorganisms (GCM) 10K type strain sequencing project: providing services to taxonomists for standard genome sequencing and annotation.</title>
        <authorList>
            <consortium name="The Broad Institute Genomics Platform"/>
            <consortium name="The Broad Institute Genome Sequencing Center for Infectious Disease"/>
            <person name="Wu L."/>
            <person name="Ma J."/>
        </authorList>
    </citation>
    <scope>NUCLEOTIDE SEQUENCE [LARGE SCALE GENOMIC DNA]</scope>
    <source>
        <strain evidence="1 2">JCM 4316</strain>
    </source>
</reference>
<dbReference type="RefSeq" id="WP_346172871.1">
    <property type="nucleotide sequence ID" value="NZ_BAAASD010000001.1"/>
</dbReference>
<accession>A0ABN3FCL4</accession>
<evidence type="ECO:0000313" key="1">
    <source>
        <dbReference type="EMBL" id="GAA2326673.1"/>
    </source>
</evidence>
<dbReference type="EMBL" id="BAAASD010000001">
    <property type="protein sequence ID" value="GAA2326673.1"/>
    <property type="molecule type" value="Genomic_DNA"/>
</dbReference>
<proteinExistence type="predicted"/>
<keyword evidence="2" id="KW-1185">Reference proteome</keyword>
<protein>
    <submittedName>
        <fullName evidence="1">Uncharacterized protein</fullName>
    </submittedName>
</protein>
<dbReference type="Proteomes" id="UP001500253">
    <property type="component" value="Unassembled WGS sequence"/>
</dbReference>
<gene>
    <name evidence="1" type="ORF">GCM10010246_05460</name>
</gene>
<name>A0ABN3FCL4_9ACTN</name>
<comment type="caution">
    <text evidence="1">The sequence shown here is derived from an EMBL/GenBank/DDBJ whole genome shotgun (WGS) entry which is preliminary data.</text>
</comment>